<evidence type="ECO:0000313" key="2">
    <source>
        <dbReference type="Proteomes" id="UP000729402"/>
    </source>
</evidence>
<dbReference type="Proteomes" id="UP000729402">
    <property type="component" value="Unassembled WGS sequence"/>
</dbReference>
<dbReference type="EMBL" id="JAAALK010000283">
    <property type="protein sequence ID" value="KAG8073396.1"/>
    <property type="molecule type" value="Genomic_DNA"/>
</dbReference>
<reference evidence="1" key="2">
    <citation type="submission" date="2021-02" db="EMBL/GenBank/DDBJ databases">
        <authorList>
            <person name="Kimball J.A."/>
            <person name="Haas M.W."/>
            <person name="Macchietto M."/>
            <person name="Kono T."/>
            <person name="Duquette J."/>
            <person name="Shao M."/>
        </authorList>
    </citation>
    <scope>NUCLEOTIDE SEQUENCE</scope>
    <source>
        <tissue evidence="1">Fresh leaf tissue</tissue>
    </source>
</reference>
<evidence type="ECO:0000313" key="1">
    <source>
        <dbReference type="EMBL" id="KAG8073396.1"/>
    </source>
</evidence>
<gene>
    <name evidence="1" type="ORF">GUJ93_ZPchr0006g44348</name>
</gene>
<name>A0A8J5VVU0_ZIZPA</name>
<dbReference type="AlphaFoldDB" id="A0A8J5VVU0"/>
<proteinExistence type="predicted"/>
<organism evidence="1 2">
    <name type="scientific">Zizania palustris</name>
    <name type="common">Northern wild rice</name>
    <dbReference type="NCBI Taxonomy" id="103762"/>
    <lineage>
        <taxon>Eukaryota</taxon>
        <taxon>Viridiplantae</taxon>
        <taxon>Streptophyta</taxon>
        <taxon>Embryophyta</taxon>
        <taxon>Tracheophyta</taxon>
        <taxon>Spermatophyta</taxon>
        <taxon>Magnoliopsida</taxon>
        <taxon>Liliopsida</taxon>
        <taxon>Poales</taxon>
        <taxon>Poaceae</taxon>
        <taxon>BOP clade</taxon>
        <taxon>Oryzoideae</taxon>
        <taxon>Oryzeae</taxon>
        <taxon>Zizaniinae</taxon>
        <taxon>Zizania</taxon>
    </lineage>
</organism>
<reference evidence="1" key="1">
    <citation type="journal article" date="2021" name="bioRxiv">
        <title>Whole Genome Assembly and Annotation of Northern Wild Rice, Zizania palustris L., Supports a Whole Genome Duplication in the Zizania Genus.</title>
        <authorList>
            <person name="Haas M."/>
            <person name="Kono T."/>
            <person name="Macchietto M."/>
            <person name="Millas R."/>
            <person name="McGilp L."/>
            <person name="Shao M."/>
            <person name="Duquette J."/>
            <person name="Hirsch C.N."/>
            <person name="Kimball J."/>
        </authorList>
    </citation>
    <scope>NUCLEOTIDE SEQUENCE</scope>
    <source>
        <tissue evidence="1">Fresh leaf tissue</tissue>
    </source>
</reference>
<protein>
    <submittedName>
        <fullName evidence="1">Uncharacterized protein</fullName>
    </submittedName>
</protein>
<sequence length="268" mass="29676">MKNLESTGDMSKKAEAGKEVVAVKKGTWVRLTLIEEIATRETALQKTSGFEEMQGQVYAKQVHTSSGMFETEDGRQIKETVSVCFQAKAGCCVVISEVIKEIMMELVYLERRSNGFDEESATPEFIAAPDVESDSGKTVYKPPLPSDEKKSRSWSCQCQSCHRSSCSCRSDAFHADLRPTLPAKMMVLEFLVRSLRHPRRTHNVSDLDDMISDGASTGSVVLGPSEKMMLDSLHALVNAKTRPRSPSFFHPGAKTMRSSVEISHHNAV</sequence>
<accession>A0A8J5VVU0</accession>
<comment type="caution">
    <text evidence="1">The sequence shown here is derived from an EMBL/GenBank/DDBJ whole genome shotgun (WGS) entry which is preliminary data.</text>
</comment>
<keyword evidence="2" id="KW-1185">Reference proteome</keyword>